<feature type="domain" description="Pyruvate kinase barrel" evidence="15">
    <location>
        <begin position="903"/>
        <end position="1237"/>
    </location>
</feature>
<evidence type="ECO:0000256" key="3">
    <source>
        <dbReference type="ARBA" id="ARBA00008663"/>
    </source>
</evidence>
<dbReference type="NCBIfam" id="TIGR01064">
    <property type="entry name" value="pyruv_kin"/>
    <property type="match status" value="5"/>
</dbReference>
<keyword evidence="6" id="KW-0479">Metal-binding</keyword>
<dbReference type="InterPro" id="IPR015793">
    <property type="entry name" value="Pyrv_Knase_brl"/>
</dbReference>
<evidence type="ECO:0000256" key="4">
    <source>
        <dbReference type="ARBA" id="ARBA00012142"/>
    </source>
</evidence>
<feature type="domain" description="Pyruvate kinase barrel" evidence="15">
    <location>
        <begin position="515"/>
        <end position="849"/>
    </location>
</feature>
<evidence type="ECO:0000256" key="1">
    <source>
        <dbReference type="ARBA" id="ARBA00001958"/>
    </source>
</evidence>
<accession>A0ABP0H651</accession>
<evidence type="ECO:0000256" key="9">
    <source>
        <dbReference type="ARBA" id="ARBA00022840"/>
    </source>
</evidence>
<dbReference type="EMBL" id="CAXAMM010000048">
    <property type="protein sequence ID" value="CAK8985691.1"/>
    <property type="molecule type" value="Genomic_DNA"/>
</dbReference>
<dbReference type="Pfam" id="PF00224">
    <property type="entry name" value="PK"/>
    <property type="match status" value="5"/>
</dbReference>
<evidence type="ECO:0000256" key="14">
    <source>
        <dbReference type="SAM" id="MobiDB-lite"/>
    </source>
</evidence>
<dbReference type="Gene3D" id="2.40.33.10">
    <property type="entry name" value="PK beta-barrel domain-like"/>
    <property type="match status" value="5"/>
</dbReference>
<evidence type="ECO:0000313" key="17">
    <source>
        <dbReference type="Proteomes" id="UP001642464"/>
    </source>
</evidence>
<comment type="catalytic activity">
    <reaction evidence="13">
        <text>pyruvate + ATP = phosphoenolpyruvate + ADP + H(+)</text>
        <dbReference type="Rhea" id="RHEA:18157"/>
        <dbReference type="ChEBI" id="CHEBI:15361"/>
        <dbReference type="ChEBI" id="CHEBI:15378"/>
        <dbReference type="ChEBI" id="CHEBI:30616"/>
        <dbReference type="ChEBI" id="CHEBI:58702"/>
        <dbReference type="ChEBI" id="CHEBI:456216"/>
        <dbReference type="EC" id="2.7.1.40"/>
    </reaction>
</comment>
<name>A0ABP0H651_9DINO</name>
<evidence type="ECO:0000256" key="2">
    <source>
        <dbReference type="ARBA" id="ARBA00004997"/>
    </source>
</evidence>
<evidence type="ECO:0000256" key="11">
    <source>
        <dbReference type="ARBA" id="ARBA00023152"/>
    </source>
</evidence>
<feature type="region of interest" description="Disordered" evidence="14">
    <location>
        <begin position="498"/>
        <end position="517"/>
    </location>
</feature>
<comment type="pathway">
    <text evidence="2 13">Carbohydrate degradation; glycolysis; pyruvate from D-glyceraldehyde 3-phosphate: step 5/5.</text>
</comment>
<keyword evidence="17" id="KW-1185">Reference proteome</keyword>
<evidence type="ECO:0000259" key="15">
    <source>
        <dbReference type="Pfam" id="PF00224"/>
    </source>
</evidence>
<feature type="domain" description="Pyruvate kinase barrel" evidence="15">
    <location>
        <begin position="1653"/>
        <end position="1987"/>
    </location>
</feature>
<gene>
    <name evidence="16" type="ORF">SCF082_LOCUS242</name>
</gene>
<dbReference type="SUPFAM" id="SSF51621">
    <property type="entry name" value="Phosphoenolpyruvate/pyruvate domain"/>
    <property type="match status" value="5"/>
</dbReference>
<protein>
    <recommendedName>
        <fullName evidence="4 13">Pyruvate kinase</fullName>
        <ecNumber evidence="4 13">2.7.1.40</ecNumber>
    </recommendedName>
</protein>
<evidence type="ECO:0000256" key="12">
    <source>
        <dbReference type="ARBA" id="ARBA00023317"/>
    </source>
</evidence>
<keyword evidence="7" id="KW-0547">Nucleotide-binding</keyword>
<dbReference type="PANTHER" id="PTHR11817">
    <property type="entry name" value="PYRUVATE KINASE"/>
    <property type="match status" value="1"/>
</dbReference>
<keyword evidence="12" id="KW-0670">Pyruvate</keyword>
<dbReference type="Gene3D" id="3.20.20.60">
    <property type="entry name" value="Phosphoenolpyruvate-binding domains"/>
    <property type="match status" value="5"/>
</dbReference>
<proteinExistence type="inferred from homology"/>
<dbReference type="Proteomes" id="UP001642464">
    <property type="component" value="Unassembled WGS sequence"/>
</dbReference>
<evidence type="ECO:0000256" key="10">
    <source>
        <dbReference type="ARBA" id="ARBA00022842"/>
    </source>
</evidence>
<evidence type="ECO:0000256" key="13">
    <source>
        <dbReference type="RuleBase" id="RU000504"/>
    </source>
</evidence>
<keyword evidence="11 13" id="KW-0324">Glycolysis</keyword>
<evidence type="ECO:0000256" key="6">
    <source>
        <dbReference type="ARBA" id="ARBA00022723"/>
    </source>
</evidence>
<comment type="cofactor">
    <cofactor evidence="1">
        <name>K(+)</name>
        <dbReference type="ChEBI" id="CHEBI:29103"/>
    </cofactor>
</comment>
<dbReference type="SUPFAM" id="SSF50800">
    <property type="entry name" value="PK beta-barrel domain-like"/>
    <property type="match status" value="5"/>
</dbReference>
<keyword evidence="8 13" id="KW-0418">Kinase</keyword>
<keyword evidence="10 13" id="KW-0460">Magnesium</keyword>
<dbReference type="InterPro" id="IPR015813">
    <property type="entry name" value="Pyrv/PenolPyrv_kinase-like_dom"/>
</dbReference>
<sequence>MYQREDINVGKLLKRLPKAVRSKVQAKEFLDECWTIFKKYDAFQSEKLEGCNLWKALLEALPEAFSQAILKNQYGWSLQQDSVYAFTGCGRDGEPAVSLIKFPEYVKFTLALILHKYSANANVLDCKMALKPQELDHSKRKTKVVASLGPASWSEEMIPKMIEAGTDIFRLNCSHRRGGDFERVYPLIRKYSKMLGRRVEVLGDLQGPKFRVGELEGEPVPLKEGEVVEFGICKDDNDLIKPGRITMKPTTEQLALVKACKVGIDLLIEDGIMKVNVVEKISDTELKVKIIRGGKLKARKGVNVPDCEIDCAALTTKDIEDAEYLLQLDPPVEYICVSFAQKGQDLQELIDIMDRLKVPADKRPKICPKIEKPQALTNIEGIIEKSQALMVARGDLGVELELERVPFAQKLLIARAKKAGLFVINATQMVESMIENPVPTRSEVCDLQNAVFDGADAVMLSGEAASGKFPCEAVMAEADAALEAEAVRDFLKPQVPDGTVVDEANKPQELDDSKRQTQVVASLGPASWSEEMIPKMIASGTNIFRLNCSHRRGGDFERVYPLIRKYAKEMGKKVECLGDLQGPKFRVGELAADPVELKNGDILEFGICKDDSDLIRPGRITMKPTVEQNALVKACKPGTPLLLEDGIMEVKVVEKCSETELKVVVIRGGKLKARKGVNVPDVEIDCAALTEKDIEDAEYLLQLDPPIEYICVSFAQKGQDLQELIDIMDRLKVPADKRPKICPKIEKPQAFTNIEGIIAKSQALMVARGDLGVELGLNRVPFAQKLLIQRAKQAGLFVITATQMVESMIENPVPTRAEVSDLMNAVWDGTDAVMLSGEAATGKFPCEAVMAEASATREAETVKHRLQKACPYVAIDSRLPLRPPRALNCGMALKRQETDHNKRKTKVVASLGPASWSEEMIPKMIQAGADIFRLNCSHRRGGDFERVYPLIRKAAQELGRKVECLGDLQGPKFRVGELASDPIPLKDGDVLEFGICKDDSDLIRPGRITMKPTIEQNALVKACTPGTPLLLEDGIMEVRVVEKLSDTELKVKVVRGGKLKARKGVNVPTVQIDCAALTEKDIEDAEYLLQLEPPIEYICVSFVQKGQDLQELIDIMDRLKIPQERRPKICPKIEKPQALTNIEGIIAKSQALMVARGDLGVELELERVPFAQKLLIRRAKDAGLFVINATQMVESMIEQPIPTRAEVSDLQNAVWDGADAVMLSGEAASGRYPCESVMAEADAALEAESVKHLFVPQVFDDYVVDEANKPRELDDSKRRTKVVASLGPSSWSDEMIQKMILAGTDIFRLNCSHRRGGDFERVYPLIRKHSKELGVNVACLGDLQGPKFRVGELAADPIPLTNGEILEFGICKDDNDTIKPGRITMKPTTEQNALVEACKVGTVLLIEDGLMEVKVTEKISNTELKVEVIRGGKLKARKGVNVPDVEIDCAALTAKDIEDAEFLLQLDPPIEYICVSFVQKGQDLQELIDIMDRLKIPQERRPKICPKIEKPQALTNIDGIIAKSEALMVARGDLGVELELERVPFAQKLLIRKAKDAGLFVINATQMVESMIESPVPTRAEVSDLQNAIWDGADAVMLSGEAASGKFPCEAVMAEAEAALEAESVKDLLQPRLGVDYFCDEGNKPREMDDAKRRTKVVASLGPASWSEEMIPKMIEAGTDIFRLNCSHRRGGDFERVYPLIRKTAQQMGKKVECLGDLQGPKFRVGELAGDPVELKNGEIVEFGISVDDNDNIRPGRITMKPTTEQNALVKGCKVGTTLLIEDGIMEVIVTEKLSDTELKVQITRGGKLKARKGVNVPDIEIDCAALTVKDIEDAEFLLQLDPPIEYICVSFAQKAQDLQELIDIMDRLKIPAEKRPKICPKIEKPQALTNIDGIIEKSEALMVARGDLGVELGLCRVPFAQKLLIRKAKQAGLFVITATQMVESMIEAPVPTRAEVSDLCNAVWDGTDAVMLSGEAASGKFPCEAVLAEASAVREAESVEHRVFPAIPAVV</sequence>
<comment type="caution">
    <text evidence="16">The sequence shown here is derived from an EMBL/GenBank/DDBJ whole genome shotgun (WGS) entry which is preliminary data.</text>
</comment>
<feature type="domain" description="Pyruvate kinase barrel" evidence="15">
    <location>
        <begin position="140"/>
        <end position="474"/>
    </location>
</feature>
<dbReference type="InterPro" id="IPR015806">
    <property type="entry name" value="Pyrv_Knase_insert_dom_sf"/>
</dbReference>
<dbReference type="InterPro" id="IPR011037">
    <property type="entry name" value="Pyrv_Knase-like_insert_dom_sf"/>
</dbReference>
<dbReference type="PRINTS" id="PR01050">
    <property type="entry name" value="PYRUVTKNASE"/>
</dbReference>
<evidence type="ECO:0000256" key="5">
    <source>
        <dbReference type="ARBA" id="ARBA00022679"/>
    </source>
</evidence>
<evidence type="ECO:0000256" key="7">
    <source>
        <dbReference type="ARBA" id="ARBA00022741"/>
    </source>
</evidence>
<dbReference type="EC" id="2.7.1.40" evidence="4 13"/>
<organism evidence="16 17">
    <name type="scientific">Durusdinium trenchii</name>
    <dbReference type="NCBI Taxonomy" id="1381693"/>
    <lineage>
        <taxon>Eukaryota</taxon>
        <taxon>Sar</taxon>
        <taxon>Alveolata</taxon>
        <taxon>Dinophyceae</taxon>
        <taxon>Suessiales</taxon>
        <taxon>Symbiodiniaceae</taxon>
        <taxon>Durusdinium</taxon>
    </lineage>
</organism>
<keyword evidence="9" id="KW-0067">ATP-binding</keyword>
<dbReference type="InterPro" id="IPR001697">
    <property type="entry name" value="Pyr_Knase"/>
</dbReference>
<comment type="similarity">
    <text evidence="3 13">Belongs to the pyruvate kinase family.</text>
</comment>
<evidence type="ECO:0000313" key="16">
    <source>
        <dbReference type="EMBL" id="CAK8985691.1"/>
    </source>
</evidence>
<feature type="compositionally biased region" description="Basic and acidic residues" evidence="14">
    <location>
        <begin position="503"/>
        <end position="515"/>
    </location>
</feature>
<reference evidence="16 17" key="1">
    <citation type="submission" date="2024-02" db="EMBL/GenBank/DDBJ databases">
        <authorList>
            <person name="Chen Y."/>
            <person name="Shah S."/>
            <person name="Dougan E. K."/>
            <person name="Thang M."/>
            <person name="Chan C."/>
        </authorList>
    </citation>
    <scope>NUCLEOTIDE SEQUENCE [LARGE SCALE GENOMIC DNA]</scope>
</reference>
<keyword evidence="5 13" id="KW-0808">Transferase</keyword>
<dbReference type="InterPro" id="IPR040442">
    <property type="entry name" value="Pyrv_kinase-like_dom_sf"/>
</dbReference>
<feature type="domain" description="Pyruvate kinase barrel" evidence="15">
    <location>
        <begin position="1278"/>
        <end position="1612"/>
    </location>
</feature>
<evidence type="ECO:0000256" key="8">
    <source>
        <dbReference type="ARBA" id="ARBA00022777"/>
    </source>
</evidence>